<keyword evidence="2" id="KW-0560">Oxidoreductase</keyword>
<dbReference type="SUPFAM" id="SSF51735">
    <property type="entry name" value="NAD(P)-binding Rossmann-fold domains"/>
    <property type="match status" value="1"/>
</dbReference>
<dbReference type="InterPro" id="IPR002347">
    <property type="entry name" value="SDR_fam"/>
</dbReference>
<gene>
    <name evidence="3" type="ORF">TCE0_041r14133</name>
</gene>
<keyword evidence="4" id="KW-1185">Reference proteome</keyword>
<dbReference type="PANTHER" id="PTHR43157:SF31">
    <property type="entry name" value="PHOSPHATIDYLINOSITOL-GLYCAN BIOSYNTHESIS CLASS F PROTEIN"/>
    <property type="match status" value="1"/>
</dbReference>
<comment type="similarity">
    <text evidence="1">Belongs to the short-chain dehydrogenases/reductases (SDR) family.</text>
</comment>
<evidence type="ECO:0000313" key="3">
    <source>
        <dbReference type="EMBL" id="GAM41190.1"/>
    </source>
</evidence>
<dbReference type="InterPro" id="IPR036291">
    <property type="entry name" value="NAD(P)-bd_dom_sf"/>
</dbReference>
<dbReference type="AlphaFoldDB" id="A0A6V8HHT5"/>
<dbReference type="GO" id="GO:0016491">
    <property type="term" value="F:oxidoreductase activity"/>
    <property type="evidence" value="ECO:0007669"/>
    <property type="project" value="UniProtKB-KW"/>
</dbReference>
<evidence type="ECO:0000256" key="2">
    <source>
        <dbReference type="ARBA" id="ARBA00023002"/>
    </source>
</evidence>
<dbReference type="Pfam" id="PF00106">
    <property type="entry name" value="adh_short"/>
    <property type="match status" value="1"/>
</dbReference>
<evidence type="ECO:0000313" key="4">
    <source>
        <dbReference type="Proteomes" id="UP000053095"/>
    </source>
</evidence>
<accession>A0A6V8HHT5</accession>
<dbReference type="Proteomes" id="UP000053095">
    <property type="component" value="Unassembled WGS sequence"/>
</dbReference>
<name>A0A6V8HHT5_TALPI</name>
<organism evidence="3 4">
    <name type="scientific">Talaromyces pinophilus</name>
    <name type="common">Penicillium pinophilum</name>
    <dbReference type="NCBI Taxonomy" id="128442"/>
    <lineage>
        <taxon>Eukaryota</taxon>
        <taxon>Fungi</taxon>
        <taxon>Dikarya</taxon>
        <taxon>Ascomycota</taxon>
        <taxon>Pezizomycotina</taxon>
        <taxon>Eurotiomycetes</taxon>
        <taxon>Eurotiomycetidae</taxon>
        <taxon>Eurotiales</taxon>
        <taxon>Trichocomaceae</taxon>
        <taxon>Talaromyces</taxon>
        <taxon>Talaromyces sect. Talaromyces</taxon>
    </lineage>
</organism>
<reference evidence="4" key="1">
    <citation type="journal article" date="2015" name="Genome Announc.">
        <title>Draft genome sequence of Talaromyces cellulolyticus strain Y-94, a source of lignocellulosic biomass-degrading enzymes.</title>
        <authorList>
            <person name="Fujii T."/>
            <person name="Koike H."/>
            <person name="Sawayama S."/>
            <person name="Yano S."/>
            <person name="Inoue H."/>
        </authorList>
    </citation>
    <scope>NUCLEOTIDE SEQUENCE [LARGE SCALE GENOMIC DNA]</scope>
    <source>
        <strain evidence="4">Y-94</strain>
    </source>
</reference>
<proteinExistence type="inferred from homology"/>
<dbReference type="PRINTS" id="PR00081">
    <property type="entry name" value="GDHRDH"/>
</dbReference>
<evidence type="ECO:0000256" key="1">
    <source>
        <dbReference type="ARBA" id="ARBA00006484"/>
    </source>
</evidence>
<dbReference type="Gene3D" id="3.40.50.720">
    <property type="entry name" value="NAD(P)-binding Rossmann-like Domain"/>
    <property type="match status" value="1"/>
</dbReference>
<protein>
    <submittedName>
        <fullName evidence="3">Short-chain dehydrogenase</fullName>
    </submittedName>
</protein>
<dbReference type="PANTHER" id="PTHR43157">
    <property type="entry name" value="PHOSPHATIDYLINOSITOL-GLYCAN BIOSYNTHESIS CLASS F PROTEIN-RELATED"/>
    <property type="match status" value="1"/>
</dbReference>
<dbReference type="EMBL" id="DF933837">
    <property type="protein sequence ID" value="GAM41190.1"/>
    <property type="molecule type" value="Genomic_DNA"/>
</dbReference>
<sequence>MPSYFSHFVHRQWVLNVPKPTASFASKVAIVTGGNSGLGKESVKHLVRLGASKVIIASRNKSKGEQAKLEILSSMRCSADVLEVWELDIESPTSIKAFVDRANRLDRLDALLNNAGVSTVKYKLSYGTEQAVGVNVIGTILLAIQLVPKLKETARAFGVTPHMTFTQSALYRLAKYPENPGDDIFAYMGNEKNVLMASQNQYHISKLMLNWAIIKLSSIVDPIKSQDPNPIVINSVDPMFCKTGIARDLPIQIKLIFKVFEFVFARPAEEGARRIVTAASSGRETHGQYLQSDGQLIYEDVVISNEGVKRGNYVWDLLCKKLEEIQPGVLANLRSS</sequence>
<comment type="caution">
    <text evidence="3">The sequence shown here is derived from an EMBL/GenBank/DDBJ whole genome shotgun (WGS) entry which is preliminary data.</text>
</comment>